<reference evidence="5" key="1">
    <citation type="submission" date="2022-11" db="EMBL/GenBank/DDBJ databases">
        <title>Chromosomal genome sequence assembly and mating type (MAT) locus characterization of the leprose asexual lichenized fungus Lepraria neglecta (Nyl.) Erichsen.</title>
        <authorList>
            <person name="Allen J.L."/>
            <person name="Pfeffer B."/>
        </authorList>
    </citation>
    <scope>NUCLEOTIDE SEQUENCE</scope>
    <source>
        <strain evidence="5">Allen 5258</strain>
    </source>
</reference>
<dbReference type="InterPro" id="IPR010987">
    <property type="entry name" value="Glutathione-S-Trfase_C-like"/>
</dbReference>
<evidence type="ECO:0000256" key="2">
    <source>
        <dbReference type="ARBA" id="ARBA00022679"/>
    </source>
</evidence>
<name>A0AAE0DGL4_9LECA</name>
<dbReference type="EMBL" id="JASNWA010000010">
    <property type="protein sequence ID" value="KAK3168896.1"/>
    <property type="molecule type" value="Genomic_DNA"/>
</dbReference>
<dbReference type="Pfam" id="PF00043">
    <property type="entry name" value="GST_C"/>
    <property type="match status" value="1"/>
</dbReference>
<dbReference type="PANTHER" id="PTHR44051:SF20">
    <property type="entry name" value="GLUTATHIONE TRANSFERASE 1 (EUROFUNG)"/>
    <property type="match status" value="1"/>
</dbReference>
<evidence type="ECO:0000313" key="5">
    <source>
        <dbReference type="EMBL" id="KAK3168896.1"/>
    </source>
</evidence>
<accession>A0AAE0DGL4</accession>
<dbReference type="AlphaFoldDB" id="A0AAE0DGL4"/>
<dbReference type="Proteomes" id="UP001276659">
    <property type="component" value="Unassembled WGS sequence"/>
</dbReference>
<dbReference type="EC" id="2.5.1.18" evidence="1"/>
<protein>
    <recommendedName>
        <fullName evidence="1">glutathione transferase</fullName>
        <ecNumber evidence="1">2.5.1.18</ecNumber>
    </recommendedName>
</protein>
<feature type="domain" description="GST C-terminal" evidence="4">
    <location>
        <begin position="1"/>
        <end position="101"/>
    </location>
</feature>
<gene>
    <name evidence="5" type="ORF">OEA41_005344</name>
</gene>
<comment type="caution">
    <text evidence="5">The sequence shown here is derived from an EMBL/GenBank/DDBJ whole genome shotgun (WGS) entry which is preliminary data.</text>
</comment>
<dbReference type="InterPro" id="IPR036282">
    <property type="entry name" value="Glutathione-S-Trfase_C_sf"/>
</dbReference>
<dbReference type="PROSITE" id="PS50405">
    <property type="entry name" value="GST_CTER"/>
    <property type="match status" value="1"/>
</dbReference>
<dbReference type="Gene3D" id="1.20.1050.10">
    <property type="match status" value="1"/>
</dbReference>
<keyword evidence="6" id="KW-1185">Reference proteome</keyword>
<dbReference type="GO" id="GO:0004364">
    <property type="term" value="F:glutathione transferase activity"/>
    <property type="evidence" value="ECO:0007669"/>
    <property type="project" value="UniProtKB-EC"/>
</dbReference>
<dbReference type="InterPro" id="IPR004046">
    <property type="entry name" value="GST_C"/>
</dbReference>
<organism evidence="5 6">
    <name type="scientific">Lepraria neglecta</name>
    <dbReference type="NCBI Taxonomy" id="209136"/>
    <lineage>
        <taxon>Eukaryota</taxon>
        <taxon>Fungi</taxon>
        <taxon>Dikarya</taxon>
        <taxon>Ascomycota</taxon>
        <taxon>Pezizomycotina</taxon>
        <taxon>Lecanoromycetes</taxon>
        <taxon>OSLEUM clade</taxon>
        <taxon>Lecanoromycetidae</taxon>
        <taxon>Lecanorales</taxon>
        <taxon>Lecanorineae</taxon>
        <taxon>Stereocaulaceae</taxon>
        <taxon>Lepraria</taxon>
    </lineage>
</organism>
<dbReference type="PANTHER" id="PTHR44051">
    <property type="entry name" value="GLUTATHIONE S-TRANSFERASE-RELATED"/>
    <property type="match status" value="1"/>
</dbReference>
<keyword evidence="2" id="KW-0808">Transferase</keyword>
<evidence type="ECO:0000313" key="6">
    <source>
        <dbReference type="Proteomes" id="UP001276659"/>
    </source>
</evidence>
<evidence type="ECO:0000256" key="1">
    <source>
        <dbReference type="ARBA" id="ARBA00012452"/>
    </source>
</evidence>
<sequence length="107" mass="12629">MAEFNLFHPEKLESAQTRYTNELKRVVGVLNRALKGKQWLVGDKYTYADLAFVMWNAQIDFVMKDHGWDASEYSEFKRWQEPMMGRDSLKKVMSVLMDKEFRSAGRV</sequence>
<comment type="catalytic activity">
    <reaction evidence="3">
        <text>RX + glutathione = an S-substituted glutathione + a halide anion + H(+)</text>
        <dbReference type="Rhea" id="RHEA:16437"/>
        <dbReference type="ChEBI" id="CHEBI:15378"/>
        <dbReference type="ChEBI" id="CHEBI:16042"/>
        <dbReference type="ChEBI" id="CHEBI:17792"/>
        <dbReference type="ChEBI" id="CHEBI:57925"/>
        <dbReference type="ChEBI" id="CHEBI:90779"/>
        <dbReference type="EC" id="2.5.1.18"/>
    </reaction>
</comment>
<evidence type="ECO:0000259" key="4">
    <source>
        <dbReference type="PROSITE" id="PS50405"/>
    </source>
</evidence>
<dbReference type="SUPFAM" id="SSF47616">
    <property type="entry name" value="GST C-terminal domain-like"/>
    <property type="match status" value="1"/>
</dbReference>
<evidence type="ECO:0000256" key="3">
    <source>
        <dbReference type="ARBA" id="ARBA00047960"/>
    </source>
</evidence>
<proteinExistence type="predicted"/>